<comment type="caution">
    <text evidence="11">The sequence shown here is derived from an EMBL/GenBank/DDBJ whole genome shotgun (WGS) entry which is preliminary data.</text>
</comment>
<dbReference type="InterPro" id="IPR035983">
    <property type="entry name" value="Hect_E3_ubiquitin_ligase"/>
</dbReference>
<organism evidence="11 12">
    <name type="scientific">Kipferlia bialata</name>
    <dbReference type="NCBI Taxonomy" id="797122"/>
    <lineage>
        <taxon>Eukaryota</taxon>
        <taxon>Metamonada</taxon>
        <taxon>Carpediemonas-like organisms</taxon>
        <taxon>Kipferlia</taxon>
    </lineage>
</organism>
<dbReference type="SUPFAM" id="SSF56204">
    <property type="entry name" value="Hect, E3 ligase catalytic domain"/>
    <property type="match status" value="1"/>
</dbReference>
<keyword evidence="2" id="KW-0547">Nucleotide-binding</keyword>
<dbReference type="PANTHER" id="PTHR48013">
    <property type="entry name" value="DUAL SPECIFICITY MITOGEN-ACTIVATED PROTEIN KINASE KINASE 5-RELATED"/>
    <property type="match status" value="1"/>
</dbReference>
<proteinExistence type="inferred from homology"/>
<dbReference type="PANTHER" id="PTHR48013:SF9">
    <property type="entry name" value="DUAL SPECIFICITY MITOGEN-ACTIVATED PROTEIN KINASE KINASE 5"/>
    <property type="match status" value="1"/>
</dbReference>
<comment type="similarity">
    <text evidence="5">Belongs to the protein kinase superfamily. STE Ser/Thr protein kinase family. MAP kinase kinase subfamily.</text>
</comment>
<evidence type="ECO:0000256" key="6">
    <source>
        <dbReference type="ARBA" id="ARBA00038999"/>
    </source>
</evidence>
<comment type="catalytic activity">
    <reaction evidence="8">
        <text>L-threonyl-[protein] + ATP = O-phospho-L-threonyl-[protein] + ADP + H(+)</text>
        <dbReference type="Rhea" id="RHEA:46608"/>
        <dbReference type="Rhea" id="RHEA-COMP:11060"/>
        <dbReference type="Rhea" id="RHEA-COMP:11605"/>
        <dbReference type="ChEBI" id="CHEBI:15378"/>
        <dbReference type="ChEBI" id="CHEBI:30013"/>
        <dbReference type="ChEBI" id="CHEBI:30616"/>
        <dbReference type="ChEBI" id="CHEBI:61977"/>
        <dbReference type="ChEBI" id="CHEBI:456216"/>
        <dbReference type="EC" id="2.7.12.2"/>
    </reaction>
</comment>
<reference evidence="11 12" key="1">
    <citation type="journal article" date="2018" name="PLoS ONE">
        <title>The draft genome of Kipferlia bialata reveals reductive genome evolution in fornicate parasites.</title>
        <authorList>
            <person name="Tanifuji G."/>
            <person name="Takabayashi S."/>
            <person name="Kume K."/>
            <person name="Takagi M."/>
            <person name="Nakayama T."/>
            <person name="Kamikawa R."/>
            <person name="Inagaki Y."/>
            <person name="Hashimoto T."/>
        </authorList>
    </citation>
    <scope>NUCLEOTIDE SEQUENCE [LARGE SCALE GENOMIC DNA]</scope>
    <source>
        <strain evidence="11">NY0173</strain>
    </source>
</reference>
<keyword evidence="12" id="KW-1185">Reference proteome</keyword>
<comment type="catalytic activity">
    <reaction evidence="7">
        <text>L-seryl-[protein] + ATP = O-phospho-L-seryl-[protein] + ADP + H(+)</text>
        <dbReference type="Rhea" id="RHEA:17989"/>
        <dbReference type="Rhea" id="RHEA-COMP:9863"/>
        <dbReference type="Rhea" id="RHEA-COMP:11604"/>
        <dbReference type="ChEBI" id="CHEBI:15378"/>
        <dbReference type="ChEBI" id="CHEBI:29999"/>
        <dbReference type="ChEBI" id="CHEBI:30616"/>
        <dbReference type="ChEBI" id="CHEBI:83421"/>
        <dbReference type="ChEBI" id="CHEBI:456216"/>
        <dbReference type="EC" id="2.7.12.2"/>
    </reaction>
</comment>
<gene>
    <name evidence="11" type="ORF">KIPB_003456</name>
</gene>
<keyword evidence="4" id="KW-0067">ATP-binding</keyword>
<dbReference type="CDD" id="cd00180">
    <property type="entry name" value="PKc"/>
    <property type="match status" value="1"/>
</dbReference>
<dbReference type="Proteomes" id="UP000265618">
    <property type="component" value="Unassembled WGS sequence"/>
</dbReference>
<dbReference type="GO" id="GO:0004708">
    <property type="term" value="F:MAP kinase kinase activity"/>
    <property type="evidence" value="ECO:0007669"/>
    <property type="project" value="UniProtKB-EC"/>
</dbReference>
<evidence type="ECO:0000259" key="10">
    <source>
        <dbReference type="PROSITE" id="PS50011"/>
    </source>
</evidence>
<dbReference type="SMART" id="SM00220">
    <property type="entry name" value="S_TKc"/>
    <property type="match status" value="1"/>
</dbReference>
<dbReference type="PROSITE" id="PS50011">
    <property type="entry name" value="PROTEIN_KINASE_DOM"/>
    <property type="match status" value="1"/>
</dbReference>
<evidence type="ECO:0000313" key="11">
    <source>
        <dbReference type="EMBL" id="GIQ82339.1"/>
    </source>
</evidence>
<dbReference type="InterPro" id="IPR008271">
    <property type="entry name" value="Ser/Thr_kinase_AS"/>
</dbReference>
<dbReference type="EC" id="2.7.12.2" evidence="6"/>
<dbReference type="InterPro" id="IPR000719">
    <property type="entry name" value="Prot_kinase_dom"/>
</dbReference>
<dbReference type="EMBL" id="BDIP01000664">
    <property type="protein sequence ID" value="GIQ82339.1"/>
    <property type="molecule type" value="Genomic_DNA"/>
</dbReference>
<dbReference type="GO" id="GO:0005524">
    <property type="term" value="F:ATP binding"/>
    <property type="evidence" value="ECO:0007669"/>
    <property type="project" value="UniProtKB-KW"/>
</dbReference>
<dbReference type="SUPFAM" id="SSF56112">
    <property type="entry name" value="Protein kinase-like (PK-like)"/>
    <property type="match status" value="1"/>
</dbReference>
<evidence type="ECO:0000256" key="3">
    <source>
        <dbReference type="ARBA" id="ARBA00022777"/>
    </source>
</evidence>
<name>A0A9K3CVH2_9EUKA</name>
<evidence type="ECO:0000256" key="9">
    <source>
        <dbReference type="ARBA" id="ARBA00051693"/>
    </source>
</evidence>
<dbReference type="OrthoDB" id="5979581at2759"/>
<evidence type="ECO:0000256" key="8">
    <source>
        <dbReference type="ARBA" id="ARBA00049299"/>
    </source>
</evidence>
<dbReference type="InterPro" id="IPR011009">
    <property type="entry name" value="Kinase-like_dom_sf"/>
</dbReference>
<evidence type="ECO:0000256" key="4">
    <source>
        <dbReference type="ARBA" id="ARBA00022840"/>
    </source>
</evidence>
<keyword evidence="1" id="KW-0808">Transferase</keyword>
<protein>
    <recommendedName>
        <fullName evidence="6">mitogen-activated protein kinase kinase</fullName>
        <ecNumber evidence="6">2.7.12.2</ecNumber>
    </recommendedName>
</protein>
<feature type="domain" description="Protein kinase" evidence="10">
    <location>
        <begin position="1"/>
        <end position="266"/>
    </location>
</feature>
<accession>A0A9K3CVH2</accession>
<evidence type="ECO:0000256" key="1">
    <source>
        <dbReference type="ARBA" id="ARBA00022679"/>
    </source>
</evidence>
<dbReference type="AlphaFoldDB" id="A0A9K3CVH2"/>
<comment type="catalytic activity">
    <reaction evidence="9">
        <text>L-tyrosyl-[protein] + ATP = O-phospho-L-tyrosyl-[protein] + ADP + H(+)</text>
        <dbReference type="Rhea" id="RHEA:10596"/>
        <dbReference type="Rhea" id="RHEA-COMP:10136"/>
        <dbReference type="Rhea" id="RHEA-COMP:20101"/>
        <dbReference type="ChEBI" id="CHEBI:15378"/>
        <dbReference type="ChEBI" id="CHEBI:30616"/>
        <dbReference type="ChEBI" id="CHEBI:46858"/>
        <dbReference type="ChEBI" id="CHEBI:61978"/>
        <dbReference type="ChEBI" id="CHEBI:456216"/>
        <dbReference type="EC" id="2.7.12.2"/>
    </reaction>
</comment>
<dbReference type="Pfam" id="PF00069">
    <property type="entry name" value="Pkinase"/>
    <property type="match status" value="1"/>
</dbReference>
<evidence type="ECO:0000313" key="12">
    <source>
        <dbReference type="Proteomes" id="UP000265618"/>
    </source>
</evidence>
<dbReference type="PROSITE" id="PS00108">
    <property type="entry name" value="PROTEIN_KINASE_ST"/>
    <property type="match status" value="1"/>
</dbReference>
<dbReference type="GO" id="GO:0004842">
    <property type="term" value="F:ubiquitin-protein transferase activity"/>
    <property type="evidence" value="ECO:0007669"/>
    <property type="project" value="InterPro"/>
</dbReference>
<sequence>MRDGRGGEEECLQHCIRELSVYSRVVDEHVLPCHGFLLEEGRCYLVLARYNCDLARYVREVCPQCPTDVLLHILRSVLEGLATLNSHSIVHRDVKPQNILINHDSDGNVTAVAVADFDVSRSSVDYSRTRSTPGSNLFIDMESVYTTSFDQYSDMYSFGMVARTLFEPAHLVSMHHGFKPFKCASLSDSDVALVNLCVGPKKDRLSAYQLSLRGMFSKTEGQEEDPFATLRSTLSAKVSEAGPTKSVSPSTSSVLESFAVPDQPTLDGYHTVEVGEYGPVYNLVQPMLASVSVGGDSVPLFQTLYSAEYPVAPSLLACTLLTAEGVDEETKEAIRQQYAAFGRALACSLLQNRIPYGVLGLVVLAGLHQDADAILEDKDLVQTLFAATFPRQHQTLLSLLQHPLPVPFASIPGCTAEGVLSEETADEFATLYARGYVSLMLAGVSAMRKGFNSLSSKWAGVVSDMDLEDFALAVCGSAPFSADEYTDCWDIEEEELHDHFLDLVGDLLERRDTYTLRHLLVCATGCPSLPQKTVRLSTVEAACVASLPTFHLSTGSVTIPDNYEALGLEAALLASMEVARVALGACSTGNVKEGQEETEEWVGICKEQPPCRTLYRSISPSLKTCPVCGVGVGQTSLVDCHCGAHWTFSSGVVVDVTQAEVVE</sequence>
<evidence type="ECO:0000256" key="5">
    <source>
        <dbReference type="ARBA" id="ARBA00038035"/>
    </source>
</evidence>
<evidence type="ECO:0000256" key="2">
    <source>
        <dbReference type="ARBA" id="ARBA00022741"/>
    </source>
</evidence>
<evidence type="ECO:0000256" key="7">
    <source>
        <dbReference type="ARBA" id="ARBA00049014"/>
    </source>
</evidence>
<keyword evidence="3" id="KW-0418">Kinase</keyword>
<dbReference type="Gene3D" id="1.10.510.10">
    <property type="entry name" value="Transferase(Phosphotransferase) domain 1"/>
    <property type="match status" value="1"/>
</dbReference>